<name>A0A4Y2JK27_ARAVE</name>
<feature type="compositionally biased region" description="Low complexity" evidence="1">
    <location>
        <begin position="77"/>
        <end position="87"/>
    </location>
</feature>
<keyword evidence="3" id="KW-1185">Reference proteome</keyword>
<evidence type="ECO:0000256" key="1">
    <source>
        <dbReference type="SAM" id="MobiDB-lite"/>
    </source>
</evidence>
<protein>
    <submittedName>
        <fullName evidence="2">Uncharacterized protein</fullName>
    </submittedName>
</protein>
<feature type="compositionally biased region" description="Gly residues" evidence="1">
    <location>
        <begin position="66"/>
        <end position="76"/>
    </location>
</feature>
<organism evidence="2 3">
    <name type="scientific">Araneus ventricosus</name>
    <name type="common">Orbweaver spider</name>
    <name type="synonym">Epeira ventricosa</name>
    <dbReference type="NCBI Taxonomy" id="182803"/>
    <lineage>
        <taxon>Eukaryota</taxon>
        <taxon>Metazoa</taxon>
        <taxon>Ecdysozoa</taxon>
        <taxon>Arthropoda</taxon>
        <taxon>Chelicerata</taxon>
        <taxon>Arachnida</taxon>
        <taxon>Araneae</taxon>
        <taxon>Araneomorphae</taxon>
        <taxon>Entelegynae</taxon>
        <taxon>Araneoidea</taxon>
        <taxon>Araneidae</taxon>
        <taxon>Araneus</taxon>
    </lineage>
</organism>
<proteinExistence type="predicted"/>
<dbReference type="Proteomes" id="UP000499080">
    <property type="component" value="Unassembled WGS sequence"/>
</dbReference>
<comment type="caution">
    <text evidence="2">The sequence shown here is derived from an EMBL/GenBank/DDBJ whole genome shotgun (WGS) entry which is preliminary data.</text>
</comment>
<dbReference type="EMBL" id="BGPR01003577">
    <property type="protein sequence ID" value="GBM89819.1"/>
    <property type="molecule type" value="Genomic_DNA"/>
</dbReference>
<feature type="region of interest" description="Disordered" evidence="1">
    <location>
        <begin position="57"/>
        <end position="87"/>
    </location>
</feature>
<reference evidence="2 3" key="1">
    <citation type="journal article" date="2019" name="Sci. Rep.">
        <title>Orb-weaving spider Araneus ventricosus genome elucidates the spidroin gene catalogue.</title>
        <authorList>
            <person name="Kono N."/>
            <person name="Nakamura H."/>
            <person name="Ohtoshi R."/>
            <person name="Moran D.A.P."/>
            <person name="Shinohara A."/>
            <person name="Yoshida Y."/>
            <person name="Fujiwara M."/>
            <person name="Mori M."/>
            <person name="Tomita M."/>
            <person name="Arakawa K."/>
        </authorList>
    </citation>
    <scope>NUCLEOTIDE SEQUENCE [LARGE SCALE GENOMIC DNA]</scope>
</reference>
<evidence type="ECO:0000313" key="3">
    <source>
        <dbReference type="Proteomes" id="UP000499080"/>
    </source>
</evidence>
<sequence>MSNQAALRVHHCRIWSIPIKAARNGGSHLDVPSRRHVPQCSRPDVNRAARTAIAPMSSRRHRTTGGSRGVIRGGTGPPVALSAPSSPSGAYRWLALRCPIRRRVPPVAHLDVPSGGTYHR</sequence>
<evidence type="ECO:0000313" key="2">
    <source>
        <dbReference type="EMBL" id="GBM89819.1"/>
    </source>
</evidence>
<accession>A0A4Y2JK27</accession>
<gene>
    <name evidence="2" type="ORF">AVEN_11122_1</name>
</gene>
<dbReference type="AlphaFoldDB" id="A0A4Y2JK27"/>